<dbReference type="SUPFAM" id="SSF56112">
    <property type="entry name" value="Protein kinase-like (PK-like)"/>
    <property type="match status" value="1"/>
</dbReference>
<sequence>MNCFPCCGQKKSQSKREHGSPPPEPENMPAKAPEMKKQKPDELVPAESVNIKVQSYTFRELATATKNFRQDCLIDEGGFGRIYKGIIPATGQVVAVKQLDRKGMQNGNEFLSEVAELSLLHHENLVNLIGYCADGDQRLLVYELFDGRTLENRLFENKADEGPLNWYDRMKIAAAASKGLEYLHESVNPPIIFRDLKASNILVDNDFNARLRDFEMSKLSGGDKMHNAPPRLMGTYGYCAPEYGRAGQLTMKSDVYSFGVVILELITGRRAIDTTRPNEEQNLVSWAQPIFRDPKRYPDMADPVLGKNFPEKDLNQVVAIASMCLQEEADARPLISDVVTALSFLSTAPVTVPSKKAESETEVKPSKAKSRSRSSSRSRKGSVSDSGGDGSVSTIGKTSRKSSKKSSDKELSQKSSKKSSKDPSQKSSRKSSIKDLSKKLSSRKSSARVSSRNSSITSEEGSMSSSCRSSSVVSEDEGVMSQHSSMRSQSRGNVSFGLTSSRRSESVRSGSSYGSDEGSLHSQ</sequence>
<dbReference type="OrthoDB" id="1428611at2759"/>
<dbReference type="PANTHER" id="PTHR47985">
    <property type="entry name" value="OS07G0668900 PROTEIN"/>
    <property type="match status" value="1"/>
</dbReference>
<dbReference type="Gene3D" id="3.30.200.20">
    <property type="entry name" value="Phosphorylase Kinase, domain 1"/>
    <property type="match status" value="1"/>
</dbReference>
<feature type="compositionally biased region" description="Low complexity" evidence="11">
    <location>
        <begin position="480"/>
        <end position="491"/>
    </location>
</feature>
<evidence type="ECO:0000313" key="13">
    <source>
        <dbReference type="EMBL" id="KYP74582.1"/>
    </source>
</evidence>
<dbReference type="Gene3D" id="1.10.510.10">
    <property type="entry name" value="Transferase(Phosphotransferase) domain 1"/>
    <property type="match status" value="1"/>
</dbReference>
<keyword evidence="9" id="KW-0472">Membrane</keyword>
<evidence type="ECO:0000256" key="4">
    <source>
        <dbReference type="ARBA" id="ARBA00022527"/>
    </source>
</evidence>
<feature type="compositionally biased region" description="Basic and acidic residues" evidence="11">
    <location>
        <begin position="33"/>
        <end position="42"/>
    </location>
</feature>
<evidence type="ECO:0000256" key="6">
    <source>
        <dbReference type="ARBA" id="ARBA00022741"/>
    </source>
</evidence>
<protein>
    <submittedName>
        <fullName evidence="13">Serine/threonine-protein kinase PBS1</fullName>
    </submittedName>
</protein>
<evidence type="ECO:0000256" key="1">
    <source>
        <dbReference type="ARBA" id="ARBA00004193"/>
    </source>
</evidence>
<dbReference type="GO" id="GO:0010183">
    <property type="term" value="P:pollen tube guidance"/>
    <property type="evidence" value="ECO:0007669"/>
    <property type="project" value="UniProtKB-ARBA"/>
</dbReference>
<evidence type="ECO:0000256" key="8">
    <source>
        <dbReference type="ARBA" id="ARBA00022840"/>
    </source>
</evidence>
<dbReference type="GO" id="GO:0005524">
    <property type="term" value="F:ATP binding"/>
    <property type="evidence" value="ECO:0007669"/>
    <property type="project" value="UniProtKB-KW"/>
</dbReference>
<gene>
    <name evidence="13" type="ORF">KK1_007268</name>
</gene>
<evidence type="ECO:0000256" key="9">
    <source>
        <dbReference type="ARBA" id="ARBA00023136"/>
    </source>
</evidence>
<dbReference type="EMBL" id="CM003604">
    <property type="protein sequence ID" value="KYP74582.1"/>
    <property type="molecule type" value="Genomic_DNA"/>
</dbReference>
<name>A0A151U5I0_CAJCA</name>
<dbReference type="SMART" id="SM00220">
    <property type="entry name" value="S_TKc"/>
    <property type="match status" value="1"/>
</dbReference>
<feature type="compositionally biased region" description="Low complexity" evidence="11">
    <location>
        <begin position="381"/>
        <end position="397"/>
    </location>
</feature>
<dbReference type="PANTHER" id="PTHR47985:SF32">
    <property type="entry name" value="RECEPTOR-LIKE KINASE LIP2"/>
    <property type="match status" value="1"/>
</dbReference>
<evidence type="ECO:0000259" key="12">
    <source>
        <dbReference type="PROSITE" id="PS50011"/>
    </source>
</evidence>
<keyword evidence="8" id="KW-0067">ATP-binding</keyword>
<evidence type="ECO:0000256" key="7">
    <source>
        <dbReference type="ARBA" id="ARBA00022777"/>
    </source>
</evidence>
<dbReference type="GO" id="GO:0090404">
    <property type="term" value="C:pollen tube tip"/>
    <property type="evidence" value="ECO:0007669"/>
    <property type="project" value="UniProtKB-ARBA"/>
</dbReference>
<feature type="compositionally biased region" description="Basic residues" evidence="11">
    <location>
        <begin position="366"/>
        <end position="380"/>
    </location>
</feature>
<reference evidence="13 14" key="1">
    <citation type="journal article" date="2012" name="Nat. Biotechnol.">
        <title>Draft genome sequence of pigeonpea (Cajanus cajan), an orphan legume crop of resource-poor farmers.</title>
        <authorList>
            <person name="Varshney R.K."/>
            <person name="Chen W."/>
            <person name="Li Y."/>
            <person name="Bharti A.K."/>
            <person name="Saxena R.K."/>
            <person name="Schlueter J.A."/>
            <person name="Donoghue M.T."/>
            <person name="Azam S."/>
            <person name="Fan G."/>
            <person name="Whaley A.M."/>
            <person name="Farmer A.D."/>
            <person name="Sheridan J."/>
            <person name="Iwata A."/>
            <person name="Tuteja R."/>
            <person name="Penmetsa R.V."/>
            <person name="Wu W."/>
            <person name="Upadhyaya H.D."/>
            <person name="Yang S.P."/>
            <person name="Shah T."/>
            <person name="Saxena K.B."/>
            <person name="Michael T."/>
            <person name="McCombie W.R."/>
            <person name="Yang B."/>
            <person name="Zhang G."/>
            <person name="Yang H."/>
            <person name="Wang J."/>
            <person name="Spillane C."/>
            <person name="Cook D.R."/>
            <person name="May G.D."/>
            <person name="Xu X."/>
            <person name="Jackson S.A."/>
        </authorList>
    </citation>
    <scope>NUCLEOTIDE SEQUENCE [LARGE SCALE GENOMIC DNA]</scope>
    <source>
        <strain evidence="14">cv. Asha</strain>
    </source>
</reference>
<keyword evidence="7 13" id="KW-0418">Kinase</keyword>
<organism evidence="13 14">
    <name type="scientific">Cajanus cajan</name>
    <name type="common">Pigeon pea</name>
    <name type="synonym">Cajanus indicus</name>
    <dbReference type="NCBI Taxonomy" id="3821"/>
    <lineage>
        <taxon>Eukaryota</taxon>
        <taxon>Viridiplantae</taxon>
        <taxon>Streptophyta</taxon>
        <taxon>Embryophyta</taxon>
        <taxon>Tracheophyta</taxon>
        <taxon>Spermatophyta</taxon>
        <taxon>Magnoliopsida</taxon>
        <taxon>eudicotyledons</taxon>
        <taxon>Gunneridae</taxon>
        <taxon>Pentapetalae</taxon>
        <taxon>rosids</taxon>
        <taxon>fabids</taxon>
        <taxon>Fabales</taxon>
        <taxon>Fabaceae</taxon>
        <taxon>Papilionoideae</taxon>
        <taxon>50 kb inversion clade</taxon>
        <taxon>NPAAA clade</taxon>
        <taxon>indigoferoid/millettioid clade</taxon>
        <taxon>Phaseoleae</taxon>
        <taxon>Cajanus</taxon>
    </lineage>
</organism>
<keyword evidence="6" id="KW-0547">Nucleotide-binding</keyword>
<dbReference type="AlphaFoldDB" id="A0A151U5I0"/>
<dbReference type="InterPro" id="IPR000719">
    <property type="entry name" value="Prot_kinase_dom"/>
</dbReference>
<feature type="domain" description="Protein kinase" evidence="12">
    <location>
        <begin position="68"/>
        <end position="345"/>
    </location>
</feature>
<evidence type="ECO:0000256" key="5">
    <source>
        <dbReference type="ARBA" id="ARBA00022679"/>
    </source>
</evidence>
<evidence type="ECO:0000256" key="3">
    <source>
        <dbReference type="ARBA" id="ARBA00022475"/>
    </source>
</evidence>
<evidence type="ECO:0000313" key="14">
    <source>
        <dbReference type="Proteomes" id="UP000075243"/>
    </source>
</evidence>
<evidence type="ECO:0000256" key="10">
    <source>
        <dbReference type="ARBA" id="ARBA00023288"/>
    </source>
</evidence>
<keyword evidence="10" id="KW-0449">Lipoprotein</keyword>
<keyword evidence="4" id="KW-0723">Serine/threonine-protein kinase</keyword>
<dbReference type="PROSITE" id="PS50011">
    <property type="entry name" value="PROTEIN_KINASE_DOM"/>
    <property type="match status" value="1"/>
</dbReference>
<dbReference type="GO" id="GO:0005886">
    <property type="term" value="C:plasma membrane"/>
    <property type="evidence" value="ECO:0007669"/>
    <property type="project" value="UniProtKB-SubCell"/>
</dbReference>
<keyword evidence="3" id="KW-1003">Cell membrane</keyword>
<dbReference type="FunFam" id="1.10.510.10:FF:000032">
    <property type="entry name" value="Serine/threonine-protein kinase PBS1"/>
    <property type="match status" value="1"/>
</dbReference>
<dbReference type="GO" id="GO:0004674">
    <property type="term" value="F:protein serine/threonine kinase activity"/>
    <property type="evidence" value="ECO:0007669"/>
    <property type="project" value="UniProtKB-KW"/>
</dbReference>
<proteinExistence type="inferred from homology"/>
<feature type="region of interest" description="Disordered" evidence="11">
    <location>
        <begin position="351"/>
        <end position="523"/>
    </location>
</feature>
<feature type="compositionally biased region" description="Low complexity" evidence="11">
    <location>
        <begin position="447"/>
        <end position="473"/>
    </location>
</feature>
<dbReference type="STRING" id="3821.A0A151U5I0"/>
<feature type="region of interest" description="Disordered" evidence="11">
    <location>
        <begin position="1"/>
        <end position="43"/>
    </location>
</feature>
<feature type="compositionally biased region" description="Basic and acidic residues" evidence="11">
    <location>
        <begin position="355"/>
        <end position="365"/>
    </location>
</feature>
<dbReference type="Gramene" id="C.cajan_07067.t">
    <property type="protein sequence ID" value="C.cajan_07067.t"/>
    <property type="gene ID" value="C.cajan_07067"/>
</dbReference>
<dbReference type="OMA" id="TMLNAAP"/>
<dbReference type="Pfam" id="PF00069">
    <property type="entry name" value="Pkinase"/>
    <property type="match status" value="1"/>
</dbReference>
<dbReference type="FunFam" id="3.30.200.20:FF:000266">
    <property type="entry name" value="probable serine/threonine-protein kinase RLCKVII"/>
    <property type="match status" value="1"/>
</dbReference>
<evidence type="ECO:0000256" key="2">
    <source>
        <dbReference type="ARBA" id="ARBA00008684"/>
    </source>
</evidence>
<evidence type="ECO:0000256" key="11">
    <source>
        <dbReference type="SAM" id="MobiDB-lite"/>
    </source>
</evidence>
<dbReference type="Proteomes" id="UP000075243">
    <property type="component" value="Chromosome 2"/>
</dbReference>
<keyword evidence="5" id="KW-0808">Transferase</keyword>
<keyword evidence="14" id="KW-1185">Reference proteome</keyword>
<accession>A0A151U5I0</accession>
<comment type="similarity">
    <text evidence="2">Belongs to the protein kinase superfamily. Ser/Thr protein kinase family.</text>
</comment>
<comment type="subcellular location">
    <subcellularLocation>
        <location evidence="1">Cell membrane</location>
        <topology evidence="1">Lipid-anchor</topology>
    </subcellularLocation>
</comment>
<dbReference type="InterPro" id="IPR011009">
    <property type="entry name" value="Kinase-like_dom_sf"/>
</dbReference>